<dbReference type="AlphaFoldDB" id="A0A386HUX0"/>
<keyword evidence="1" id="KW-1133">Transmembrane helix</keyword>
<feature type="transmembrane region" description="Helical" evidence="1">
    <location>
        <begin position="20"/>
        <end position="39"/>
    </location>
</feature>
<dbReference type="Proteomes" id="UP000266118">
    <property type="component" value="Chromosome"/>
</dbReference>
<dbReference type="Gene3D" id="3.30.565.10">
    <property type="entry name" value="Histidine kinase-like ATPase, C-terminal domain"/>
    <property type="match status" value="1"/>
</dbReference>
<name>A0A386HUX0_9BACT</name>
<keyword evidence="3" id="KW-0808">Transferase</keyword>
<feature type="transmembrane region" description="Helical" evidence="1">
    <location>
        <begin position="93"/>
        <end position="114"/>
    </location>
</feature>
<evidence type="ECO:0000313" key="3">
    <source>
        <dbReference type="EMBL" id="AYD49224.1"/>
    </source>
</evidence>
<dbReference type="EMBL" id="CP032489">
    <property type="protein sequence ID" value="AYD49224.1"/>
    <property type="molecule type" value="Genomic_DNA"/>
</dbReference>
<dbReference type="GO" id="GO:0000155">
    <property type="term" value="F:phosphorelay sensor kinase activity"/>
    <property type="evidence" value="ECO:0007669"/>
    <property type="project" value="InterPro"/>
</dbReference>
<dbReference type="InterPro" id="IPR010559">
    <property type="entry name" value="Sig_transdc_His_kin_internal"/>
</dbReference>
<keyword evidence="4" id="KW-1185">Reference proteome</keyword>
<protein>
    <submittedName>
        <fullName evidence="3">Sensor histidine kinase</fullName>
    </submittedName>
</protein>
<dbReference type="SUPFAM" id="SSF55874">
    <property type="entry name" value="ATPase domain of HSP90 chaperone/DNA topoisomerase II/histidine kinase"/>
    <property type="match status" value="1"/>
</dbReference>
<keyword evidence="3" id="KW-0418">Kinase</keyword>
<evidence type="ECO:0000259" key="2">
    <source>
        <dbReference type="Pfam" id="PF06580"/>
    </source>
</evidence>
<feature type="domain" description="Signal transduction histidine kinase internal region" evidence="2">
    <location>
        <begin position="137"/>
        <end position="216"/>
    </location>
</feature>
<reference evidence="3 4" key="1">
    <citation type="submission" date="2018-09" db="EMBL/GenBank/DDBJ databases">
        <title>Arachidicoccus sp. nov., a bacterium isolated from soil.</title>
        <authorList>
            <person name="Weon H.-Y."/>
            <person name="Kwon S.-W."/>
            <person name="Lee S.A."/>
        </authorList>
    </citation>
    <scope>NUCLEOTIDE SEQUENCE [LARGE SCALE GENOMIC DNA]</scope>
    <source>
        <strain evidence="3 4">KIS59-12</strain>
    </source>
</reference>
<gene>
    <name evidence="3" type="ORF">D6B99_00585</name>
</gene>
<dbReference type="InterPro" id="IPR050640">
    <property type="entry name" value="Bact_2-comp_sensor_kinase"/>
</dbReference>
<dbReference type="Pfam" id="PF06580">
    <property type="entry name" value="His_kinase"/>
    <property type="match status" value="1"/>
</dbReference>
<dbReference type="InterPro" id="IPR036890">
    <property type="entry name" value="HATPase_C_sf"/>
</dbReference>
<dbReference type="PANTHER" id="PTHR34220:SF7">
    <property type="entry name" value="SENSOR HISTIDINE KINASE YPDA"/>
    <property type="match status" value="1"/>
</dbReference>
<dbReference type="GO" id="GO:0016020">
    <property type="term" value="C:membrane"/>
    <property type="evidence" value="ECO:0007669"/>
    <property type="project" value="InterPro"/>
</dbReference>
<sequence length="342" mass="39876">MVACVQFYWLYFTKAISLEASVVDALGSTLILYALFFFIKYARSFNFSTRVSYAVMGFQNLAFAILWIYFCRYTLVDLFSAQKNYVTLWQTSFFIRGFMGWVILVCFSAINFLAEQLNQTRASIIEEQQAQRLRKEAELFKLRQQLQPHFLFNSLNSINALIGREPKNARHMIQQLSDYLRSTLKKEDDVFIPFQEELNDLKLYLAIEQVRFGHRLIIEEYIEVDCEDIKIPPFLLQPLVENAIKYGLYGTIGLVHIVIKVIRKNDALVFSITNPYDLDSVATKGTGFGLESIRRRLYLLFARNDLLKIEQKVNPIEVVENEQEVQLQTFMATLFIPIRNSI</sequence>
<evidence type="ECO:0000313" key="4">
    <source>
        <dbReference type="Proteomes" id="UP000266118"/>
    </source>
</evidence>
<dbReference type="PANTHER" id="PTHR34220">
    <property type="entry name" value="SENSOR HISTIDINE KINASE YPDA"/>
    <property type="match status" value="1"/>
</dbReference>
<keyword evidence="1" id="KW-0812">Transmembrane</keyword>
<proteinExistence type="predicted"/>
<dbReference type="OrthoDB" id="9792992at2"/>
<feature type="transmembrane region" description="Helical" evidence="1">
    <location>
        <begin position="51"/>
        <end position="70"/>
    </location>
</feature>
<keyword evidence="1" id="KW-0472">Membrane</keyword>
<accession>A0A386HUX0</accession>
<evidence type="ECO:0000256" key="1">
    <source>
        <dbReference type="SAM" id="Phobius"/>
    </source>
</evidence>
<dbReference type="KEGG" id="ark:D6B99_00585"/>
<organism evidence="3 4">
    <name type="scientific">Arachidicoccus soli</name>
    <dbReference type="NCBI Taxonomy" id="2341117"/>
    <lineage>
        <taxon>Bacteria</taxon>
        <taxon>Pseudomonadati</taxon>
        <taxon>Bacteroidota</taxon>
        <taxon>Chitinophagia</taxon>
        <taxon>Chitinophagales</taxon>
        <taxon>Chitinophagaceae</taxon>
        <taxon>Arachidicoccus</taxon>
    </lineage>
</organism>